<reference evidence="1 2" key="1">
    <citation type="journal article" date="2021" name="Nat. Plants">
        <title>The Taxus genome provides insights into paclitaxel biosynthesis.</title>
        <authorList>
            <person name="Xiong X."/>
            <person name="Gou J."/>
            <person name="Liao Q."/>
            <person name="Li Y."/>
            <person name="Zhou Q."/>
            <person name="Bi G."/>
            <person name="Li C."/>
            <person name="Du R."/>
            <person name="Wang X."/>
            <person name="Sun T."/>
            <person name="Guo L."/>
            <person name="Liang H."/>
            <person name="Lu P."/>
            <person name="Wu Y."/>
            <person name="Zhang Z."/>
            <person name="Ro D.K."/>
            <person name="Shang Y."/>
            <person name="Huang S."/>
            <person name="Yan J."/>
        </authorList>
    </citation>
    <scope>NUCLEOTIDE SEQUENCE [LARGE SCALE GENOMIC DNA]</scope>
    <source>
        <strain evidence="1">Ta-2019</strain>
    </source>
</reference>
<dbReference type="EMBL" id="JAHRHJ020000008">
    <property type="protein sequence ID" value="KAH9305920.1"/>
    <property type="molecule type" value="Genomic_DNA"/>
</dbReference>
<sequence>MDCTPIATPMENRLQLSRLDPSPEVSATLYRQLIGSLIYLTYTRPDINFAVSYLS</sequence>
<evidence type="ECO:0008006" key="3">
    <source>
        <dbReference type="Google" id="ProtNLM"/>
    </source>
</evidence>
<evidence type="ECO:0000313" key="1">
    <source>
        <dbReference type="EMBL" id="KAH9305920.1"/>
    </source>
</evidence>
<dbReference type="PANTHER" id="PTHR11439:SF483">
    <property type="entry name" value="PEPTIDE SYNTHASE GLIP-LIKE, PUTATIVE (AFU_ORTHOLOGUE AFUA_3G12920)-RELATED"/>
    <property type="match status" value="1"/>
</dbReference>
<comment type="caution">
    <text evidence="1">The sequence shown here is derived from an EMBL/GenBank/DDBJ whole genome shotgun (WGS) entry which is preliminary data.</text>
</comment>
<evidence type="ECO:0000313" key="2">
    <source>
        <dbReference type="Proteomes" id="UP000824469"/>
    </source>
</evidence>
<name>A0AA38FKQ3_TAXCH</name>
<keyword evidence="2" id="KW-1185">Reference proteome</keyword>
<accession>A0AA38FKQ3</accession>
<organism evidence="1 2">
    <name type="scientific">Taxus chinensis</name>
    <name type="common">Chinese yew</name>
    <name type="synonym">Taxus wallichiana var. chinensis</name>
    <dbReference type="NCBI Taxonomy" id="29808"/>
    <lineage>
        <taxon>Eukaryota</taxon>
        <taxon>Viridiplantae</taxon>
        <taxon>Streptophyta</taxon>
        <taxon>Embryophyta</taxon>
        <taxon>Tracheophyta</taxon>
        <taxon>Spermatophyta</taxon>
        <taxon>Pinopsida</taxon>
        <taxon>Pinidae</taxon>
        <taxon>Conifers II</taxon>
        <taxon>Cupressales</taxon>
        <taxon>Taxaceae</taxon>
        <taxon>Taxus</taxon>
    </lineage>
</organism>
<proteinExistence type="predicted"/>
<dbReference type="AlphaFoldDB" id="A0AA38FKQ3"/>
<dbReference type="Proteomes" id="UP000824469">
    <property type="component" value="Unassembled WGS sequence"/>
</dbReference>
<gene>
    <name evidence="1" type="ORF">KI387_010324</name>
</gene>
<feature type="non-terminal residue" evidence="1">
    <location>
        <position position="55"/>
    </location>
</feature>
<protein>
    <recommendedName>
        <fullName evidence="3">Mitochondrial protein</fullName>
    </recommendedName>
</protein>
<dbReference type="PANTHER" id="PTHR11439">
    <property type="entry name" value="GAG-POL-RELATED RETROTRANSPOSON"/>
    <property type="match status" value="1"/>
</dbReference>